<dbReference type="PROSITE" id="PS50893">
    <property type="entry name" value="ABC_TRANSPORTER_2"/>
    <property type="match status" value="1"/>
</dbReference>
<dbReference type="SUPFAM" id="SSF52540">
    <property type="entry name" value="P-loop containing nucleoside triphosphate hydrolases"/>
    <property type="match status" value="1"/>
</dbReference>
<dbReference type="InterPro" id="IPR003439">
    <property type="entry name" value="ABC_transporter-like_ATP-bd"/>
</dbReference>
<sequence>MNVTSLPAGIERQVRTSPPAVETLHLRKVYGNHVAVEDLTLQVEEGEVFGFLGPNGAGKTTSVKMLMGLIHPTSGSARLLARPLGDVEARKKIGFLPELFRFHDWLRGEELLDLHARLYGMSKAERRKRIPEVLKLVGLSGAAKERVRTYSKGMQQRIGLGQALLNYPRLVFLDEPTSALDPLGRRDVREVIARLRQEGMTVFLNSHLLSEVESLCDRVAIVNHGRVAAIGPMADLLQHEMTVEIRVGPYSPETLDALRGVLDIEHVDGVQGQTLIARARDEETIARAVDLLVRHGVPVYGVTPERRTLEEVFVDIVSSEDGGSR</sequence>
<dbReference type="GO" id="GO:0016887">
    <property type="term" value="F:ATP hydrolysis activity"/>
    <property type="evidence" value="ECO:0007669"/>
    <property type="project" value="InterPro"/>
</dbReference>
<keyword evidence="2" id="KW-0813">Transport</keyword>
<dbReference type="InterPro" id="IPR017871">
    <property type="entry name" value="ABC_transporter-like_CS"/>
</dbReference>
<comment type="caution">
    <text evidence="6">The sequence shown here is derived from an EMBL/GenBank/DDBJ whole genome shotgun (WGS) entry which is preliminary data.</text>
</comment>
<dbReference type="Pfam" id="PF00005">
    <property type="entry name" value="ABC_tran"/>
    <property type="match status" value="1"/>
</dbReference>
<organism evidence="6 7">
    <name type="scientific">Nitrolancea hollandica Lb</name>
    <dbReference type="NCBI Taxonomy" id="1129897"/>
    <lineage>
        <taxon>Bacteria</taxon>
        <taxon>Pseudomonadati</taxon>
        <taxon>Thermomicrobiota</taxon>
        <taxon>Thermomicrobia</taxon>
        <taxon>Sphaerobacterales</taxon>
        <taxon>Sphaerobacterineae</taxon>
        <taxon>Sphaerobacteraceae</taxon>
        <taxon>Nitrolancea</taxon>
    </lineage>
</organism>
<dbReference type="Gene3D" id="3.40.50.300">
    <property type="entry name" value="P-loop containing nucleotide triphosphate hydrolases"/>
    <property type="match status" value="1"/>
</dbReference>
<evidence type="ECO:0000256" key="2">
    <source>
        <dbReference type="ARBA" id="ARBA00022448"/>
    </source>
</evidence>
<gene>
    <name evidence="6" type="ORF">NITHO_930002</name>
</gene>
<keyword evidence="3" id="KW-0547">Nucleotide-binding</keyword>
<evidence type="ECO:0000313" key="6">
    <source>
        <dbReference type="EMBL" id="CCF86242.1"/>
    </source>
</evidence>
<dbReference type="InterPro" id="IPR027417">
    <property type="entry name" value="P-loop_NTPase"/>
</dbReference>
<reference evidence="6 7" key="1">
    <citation type="journal article" date="2012" name="ISME J.">
        <title>Nitrification expanded: discovery, physiology and genomics of a nitrite-oxidizing bacterium from the phylum Chloroflexi.</title>
        <authorList>
            <person name="Sorokin D.Y."/>
            <person name="Lucker S."/>
            <person name="Vejmelkova D."/>
            <person name="Kostrikina N.A."/>
            <person name="Kleerebezem R."/>
            <person name="Rijpstra W.I."/>
            <person name="Damste J.S."/>
            <person name="Le Paslier D."/>
            <person name="Muyzer G."/>
            <person name="Wagner M."/>
            <person name="van Loosdrecht M.C."/>
            <person name="Daims H."/>
        </authorList>
    </citation>
    <scope>NUCLEOTIDE SEQUENCE [LARGE SCALE GENOMIC DNA]</scope>
    <source>
        <strain evidence="7">none</strain>
    </source>
</reference>
<dbReference type="OrthoDB" id="9804819at2"/>
<feature type="domain" description="ABC transporter" evidence="5">
    <location>
        <begin position="21"/>
        <end position="249"/>
    </location>
</feature>
<protein>
    <recommendedName>
        <fullName evidence="5">ABC transporter domain-containing protein</fullName>
    </recommendedName>
</protein>
<dbReference type="InterPro" id="IPR003593">
    <property type="entry name" value="AAA+_ATPase"/>
</dbReference>
<evidence type="ECO:0000256" key="3">
    <source>
        <dbReference type="ARBA" id="ARBA00022741"/>
    </source>
</evidence>
<dbReference type="EMBL" id="CAGS01000730">
    <property type="protein sequence ID" value="CCF86242.1"/>
    <property type="molecule type" value="Genomic_DNA"/>
</dbReference>
<accession>I4ENH9</accession>
<dbReference type="SMART" id="SM00382">
    <property type="entry name" value="AAA"/>
    <property type="match status" value="1"/>
</dbReference>
<dbReference type="AlphaFoldDB" id="I4ENH9"/>
<proteinExistence type="inferred from homology"/>
<dbReference type="CDD" id="cd03230">
    <property type="entry name" value="ABC_DR_subfamily_A"/>
    <property type="match status" value="1"/>
</dbReference>
<dbReference type="GO" id="GO:0005524">
    <property type="term" value="F:ATP binding"/>
    <property type="evidence" value="ECO:0007669"/>
    <property type="project" value="UniProtKB-KW"/>
</dbReference>
<keyword evidence="7" id="KW-1185">Reference proteome</keyword>
<dbReference type="PANTHER" id="PTHR43335:SF4">
    <property type="entry name" value="ABC TRANSPORTER, ATP-BINDING PROTEIN"/>
    <property type="match status" value="1"/>
</dbReference>
<dbReference type="Proteomes" id="UP000004221">
    <property type="component" value="Unassembled WGS sequence"/>
</dbReference>
<comment type="similarity">
    <text evidence="1">Belongs to the ABC transporter superfamily.</text>
</comment>
<keyword evidence="4" id="KW-0067">ATP-binding</keyword>
<evidence type="ECO:0000313" key="7">
    <source>
        <dbReference type="Proteomes" id="UP000004221"/>
    </source>
</evidence>
<dbReference type="PROSITE" id="PS00211">
    <property type="entry name" value="ABC_TRANSPORTER_1"/>
    <property type="match status" value="1"/>
</dbReference>
<evidence type="ECO:0000259" key="5">
    <source>
        <dbReference type="PROSITE" id="PS50893"/>
    </source>
</evidence>
<name>I4ENH9_9BACT</name>
<evidence type="ECO:0000256" key="4">
    <source>
        <dbReference type="ARBA" id="ARBA00022840"/>
    </source>
</evidence>
<dbReference type="PANTHER" id="PTHR43335">
    <property type="entry name" value="ABC TRANSPORTER, ATP-BINDING PROTEIN"/>
    <property type="match status" value="1"/>
</dbReference>
<evidence type="ECO:0000256" key="1">
    <source>
        <dbReference type="ARBA" id="ARBA00005417"/>
    </source>
</evidence>
<dbReference type="RefSeq" id="WP_008481949.1">
    <property type="nucleotide sequence ID" value="NZ_CAGS01000730.1"/>
</dbReference>